<accession>A0A1Q2CRZ3</accession>
<feature type="domain" description="HNH nuclease" evidence="3">
    <location>
        <begin position="330"/>
        <end position="382"/>
    </location>
</feature>
<name>A0A1Q2CRZ3_9ACTN</name>
<dbReference type="GO" id="GO:0004519">
    <property type="term" value="F:endonuclease activity"/>
    <property type="evidence" value="ECO:0007669"/>
    <property type="project" value="InterPro"/>
</dbReference>
<comment type="similarity">
    <text evidence="1">Belongs to the Rv1128c/1148c/1588c/1702c/1945/3466 family.</text>
</comment>
<sequence length="458" mass="49334">MRHEAVDELERHLDAARELLRTLSTSHLTAADAVALVTRIDVAADQLSGARMVLLDAAVSAAEPGTNVTDQLHATNRVTRRRAHSDVRMATELTERFEIVAEAWCSGRVSEAQARAIVAGLKRAPAVLSGADHDLRQAEMVAYAAHFDPDDLLKLATRMAELTDPAHAEALEAERLAREARVARASRLLAVVPDHHGSMLIRGQLPLADGEVLLAQLESLMPSSASYQHTGEVPSRGARRADALVRLCSVAASAERLPLRGADRPHAVITLDYDTLLTGRGAVGSIASGERLSAADARHLACDANIIPVVLGARSEPLDVGRTSRLFTGSLRAALTLRDQGCSFPGCDAVPAACDAHHITPWWQGGSTSLSNGVLVCAYHHRLIEPDPQKPADHQWQVELDPGSGLPTFIPPRQIDPSRRRRQHRRHRIRGRTLPSAEPCEPPAAAPPVLQTSAAWVA</sequence>
<dbReference type="SMART" id="SM00507">
    <property type="entry name" value="HNHc"/>
    <property type="match status" value="1"/>
</dbReference>
<dbReference type="Proteomes" id="UP000188145">
    <property type="component" value="Chromosome"/>
</dbReference>
<evidence type="ECO:0000313" key="4">
    <source>
        <dbReference type="EMBL" id="AQP48845.1"/>
    </source>
</evidence>
<dbReference type="EMBL" id="CP019606">
    <property type="protein sequence ID" value="AQP48845.1"/>
    <property type="molecule type" value="Genomic_DNA"/>
</dbReference>
<dbReference type="OrthoDB" id="3726053at2"/>
<organism evidence="4 5">
    <name type="scientific">Tessaracoccus aquimaris</name>
    <dbReference type="NCBI Taxonomy" id="1332264"/>
    <lineage>
        <taxon>Bacteria</taxon>
        <taxon>Bacillati</taxon>
        <taxon>Actinomycetota</taxon>
        <taxon>Actinomycetes</taxon>
        <taxon>Propionibacteriales</taxon>
        <taxon>Propionibacteriaceae</taxon>
        <taxon>Tessaracoccus</taxon>
    </lineage>
</organism>
<reference evidence="5" key="1">
    <citation type="submission" date="2017-02" db="EMBL/GenBank/DDBJ databases">
        <title>Tessaracoccus aquaemaris sp. nov., isolated from the intestine of a Korean rockfish, Sebastes schlegelii, in a marine aquaculture pond.</title>
        <authorList>
            <person name="Tak E.J."/>
            <person name="Bae J.-W."/>
        </authorList>
    </citation>
    <scope>NUCLEOTIDE SEQUENCE [LARGE SCALE GENOMIC DNA]</scope>
    <source>
        <strain evidence="5">NSG39</strain>
    </source>
</reference>
<dbReference type="GO" id="GO:0008270">
    <property type="term" value="F:zinc ion binding"/>
    <property type="evidence" value="ECO:0007669"/>
    <property type="project" value="InterPro"/>
</dbReference>
<feature type="region of interest" description="Disordered" evidence="2">
    <location>
        <begin position="388"/>
        <end position="458"/>
    </location>
</feature>
<dbReference type="GO" id="GO:0003676">
    <property type="term" value="F:nucleic acid binding"/>
    <property type="evidence" value="ECO:0007669"/>
    <property type="project" value="InterPro"/>
</dbReference>
<keyword evidence="5" id="KW-1185">Reference proteome</keyword>
<dbReference type="RefSeq" id="WP_077687199.1">
    <property type="nucleotide sequence ID" value="NZ_CP019606.1"/>
</dbReference>
<evidence type="ECO:0000256" key="1">
    <source>
        <dbReference type="ARBA" id="ARBA00023450"/>
    </source>
</evidence>
<gene>
    <name evidence="4" type="ORF">BW730_16435</name>
</gene>
<evidence type="ECO:0000259" key="3">
    <source>
        <dbReference type="SMART" id="SM00507"/>
    </source>
</evidence>
<dbReference type="InterPro" id="IPR003615">
    <property type="entry name" value="HNH_nuc"/>
</dbReference>
<dbReference type="KEGG" id="tes:BW730_16435"/>
<protein>
    <recommendedName>
        <fullName evidence="3">HNH nuclease domain-containing protein</fullName>
    </recommendedName>
</protein>
<evidence type="ECO:0000256" key="2">
    <source>
        <dbReference type="SAM" id="MobiDB-lite"/>
    </source>
</evidence>
<dbReference type="CDD" id="cd00085">
    <property type="entry name" value="HNHc"/>
    <property type="match status" value="1"/>
</dbReference>
<dbReference type="Pfam" id="PF01844">
    <property type="entry name" value="HNH"/>
    <property type="match status" value="1"/>
</dbReference>
<dbReference type="Gene3D" id="1.10.30.50">
    <property type="match status" value="1"/>
</dbReference>
<feature type="compositionally biased region" description="Basic residues" evidence="2">
    <location>
        <begin position="419"/>
        <end position="431"/>
    </location>
</feature>
<dbReference type="InterPro" id="IPR003870">
    <property type="entry name" value="DUF222"/>
</dbReference>
<evidence type="ECO:0000313" key="5">
    <source>
        <dbReference type="Proteomes" id="UP000188145"/>
    </source>
</evidence>
<dbReference type="Pfam" id="PF02720">
    <property type="entry name" value="DUF222"/>
    <property type="match status" value="1"/>
</dbReference>
<dbReference type="InterPro" id="IPR002711">
    <property type="entry name" value="HNH"/>
</dbReference>
<dbReference type="STRING" id="1332264.BW730_16435"/>
<dbReference type="AlphaFoldDB" id="A0A1Q2CRZ3"/>
<proteinExistence type="inferred from homology"/>